<comment type="cofactor">
    <cofactor evidence="1">
        <name>pyrroloquinoline quinone</name>
        <dbReference type="ChEBI" id="CHEBI:58442"/>
    </cofactor>
</comment>
<evidence type="ECO:0000256" key="1">
    <source>
        <dbReference type="ARBA" id="ARBA00001931"/>
    </source>
</evidence>
<keyword evidence="8" id="KW-1185">Reference proteome</keyword>
<keyword evidence="5" id="KW-0812">Transmembrane</keyword>
<evidence type="ECO:0000313" key="7">
    <source>
        <dbReference type="EMBL" id="NDV87308.1"/>
    </source>
</evidence>
<feature type="transmembrane region" description="Helical" evidence="5">
    <location>
        <begin position="61"/>
        <end position="78"/>
    </location>
</feature>
<feature type="compositionally biased region" description="Polar residues" evidence="4">
    <location>
        <begin position="336"/>
        <end position="348"/>
    </location>
</feature>
<dbReference type="PANTHER" id="PTHR32303">
    <property type="entry name" value="QUINOPROTEIN ALCOHOL DEHYDROGENASE (CYTOCHROME C)"/>
    <property type="match status" value="1"/>
</dbReference>
<dbReference type="Pfam" id="PF01011">
    <property type="entry name" value="PQQ"/>
    <property type="match status" value="2"/>
</dbReference>
<dbReference type="GO" id="GO:0008876">
    <property type="term" value="F:quinoprotein glucose dehydrogenase activity"/>
    <property type="evidence" value="ECO:0007669"/>
    <property type="project" value="TreeGrafter"/>
</dbReference>
<evidence type="ECO:0000256" key="2">
    <source>
        <dbReference type="ARBA" id="ARBA00008156"/>
    </source>
</evidence>
<evidence type="ECO:0000256" key="4">
    <source>
        <dbReference type="SAM" id="MobiDB-lite"/>
    </source>
</evidence>
<feature type="transmembrane region" description="Helical" evidence="5">
    <location>
        <begin position="38"/>
        <end position="56"/>
    </location>
</feature>
<gene>
    <name evidence="7" type="ORF">GTW51_11415</name>
</gene>
<dbReference type="GO" id="GO:0016020">
    <property type="term" value="C:membrane"/>
    <property type="evidence" value="ECO:0007669"/>
    <property type="project" value="InterPro"/>
</dbReference>
<comment type="caution">
    <text evidence="7">The sequence shown here is derived from an EMBL/GenBank/DDBJ whole genome shotgun (WGS) entry which is preliminary data.</text>
</comment>
<dbReference type="CDD" id="cd10280">
    <property type="entry name" value="PQQ_mGDH"/>
    <property type="match status" value="1"/>
</dbReference>
<comment type="similarity">
    <text evidence="2">Belongs to the bacterial PQQ dehydrogenase family.</text>
</comment>
<dbReference type="SUPFAM" id="SSF50998">
    <property type="entry name" value="Quinoprotein alcohol dehydrogenase-like"/>
    <property type="match status" value="1"/>
</dbReference>
<feature type="transmembrane region" description="Helical" evidence="5">
    <location>
        <begin position="84"/>
        <end position="107"/>
    </location>
</feature>
<dbReference type="EMBL" id="JAAAMJ010000007">
    <property type="protein sequence ID" value="NDV87308.1"/>
    <property type="molecule type" value="Genomic_DNA"/>
</dbReference>
<keyword evidence="5" id="KW-0472">Membrane</keyword>
<reference evidence="7 8" key="1">
    <citation type="submission" date="2020-01" db="EMBL/GenBank/DDBJ databases">
        <title>Genomes of bacteria type strains.</title>
        <authorList>
            <person name="Chen J."/>
            <person name="Zhu S."/>
            <person name="Chen J."/>
        </authorList>
    </citation>
    <scope>NUCLEOTIDE SEQUENCE [LARGE SCALE GENOMIC DNA]</scope>
    <source>
        <strain evidence="7 8">KCTC 52919</strain>
    </source>
</reference>
<dbReference type="AlphaFoldDB" id="A0A6L9MHX7"/>
<feature type="transmembrane region" description="Helical" evidence="5">
    <location>
        <begin position="7"/>
        <end position="32"/>
    </location>
</feature>
<keyword evidence="3" id="KW-0560">Oxidoreductase</keyword>
<feature type="region of interest" description="Disordered" evidence="4">
    <location>
        <begin position="478"/>
        <end position="497"/>
    </location>
</feature>
<keyword evidence="5" id="KW-1133">Transmembrane helix</keyword>
<proteinExistence type="inferred from homology"/>
<feature type="compositionally biased region" description="Low complexity" evidence="4">
    <location>
        <begin position="286"/>
        <end position="330"/>
    </location>
</feature>
<dbReference type="InterPro" id="IPR002372">
    <property type="entry name" value="PQQ_rpt_dom"/>
</dbReference>
<dbReference type="GO" id="GO:0048038">
    <property type="term" value="F:quinone binding"/>
    <property type="evidence" value="ECO:0007669"/>
    <property type="project" value="InterPro"/>
</dbReference>
<evidence type="ECO:0000256" key="5">
    <source>
        <dbReference type="SAM" id="Phobius"/>
    </source>
</evidence>
<dbReference type="InterPro" id="IPR011047">
    <property type="entry name" value="Quinoprotein_ADH-like_sf"/>
</dbReference>
<dbReference type="RefSeq" id="WP_163044052.1">
    <property type="nucleotide sequence ID" value="NZ_JAAAMJ010000007.1"/>
</dbReference>
<feature type="domain" description="Pyrrolo-quinoline quinone repeat" evidence="6">
    <location>
        <begin position="179"/>
        <end position="288"/>
    </location>
</feature>
<feature type="domain" description="Pyrrolo-quinoline quinone repeat" evidence="6">
    <location>
        <begin position="366"/>
        <end position="859"/>
    </location>
</feature>
<accession>A0A6L9MHX7</accession>
<dbReference type="InterPro" id="IPR018391">
    <property type="entry name" value="PQQ_b-propeller_rpt"/>
</dbReference>
<dbReference type="Proteomes" id="UP000476332">
    <property type="component" value="Unassembled WGS sequence"/>
</dbReference>
<sequence length="892" mass="94247">MRSSIGSIVALIAVCLLALIGLALTGGGIWLLTLGGSWYYLVCGIAFLATAALVFLRRPEALIVFALVVIGTLVWALYEVGFDWWPLAARGGLVFLLGLLLLTPWVTRHLGTRNVADALDGRDRRPTATHGAGAALSAALGVALVVAVSSWFSDQHNIVGSLPGPRAEAPTYDIPDGEWHAYGRTQAGQRYSPLAQITPANVGELEEAWHYHTGDESQPGDPTETTFQVTPLKIGDRLFLCTPHQNVIAVNATTGEEIWRYDPQIQGELALQHLTCRGLSYQPPGDATAAAAPAAVPDATASEVPDAAAPAGATPPAAAADTEQAGTDEAPAATATELSQGGNLTAPQTGGAAANDQPDPSEASAGQPIAATTSSRDTATCDAKLFMPTADARVIALDPETGAVCANFGGGTGQIDLWQRMPNVNPGSYYSTSPVIVTEDLIIVGGTVLDNVSTNEASGVIRGFDIDSGELVWAWDSGNPDQTAPLPEGQSYTPNSPNSWSISAADEELGLVYVPLGNQPPDQWGADRSEAVERFSSSVVALDIATGQVRWVYQTVHHDLWDFDVPSQPSLLDITVDGESVPVLVQPTKQGEVYVLDRRTGEPVLPVIEKPAPSGAVEPDFTAPTQPVSALSFDPPALRESDMWGATMLDQLACRITFLQYEYEGRYTPPSLEGTLVYPGNFGVFNWGSVAVDPVRQVMFSTPAYLAFVSKLVPRDNDTDLVINESQPEGALPALNENFGAPYGVELSPFTSWLGLPCQAPPWGYVAGADLTTGEIVWMHKNGTVRDQSPIPVPFKMGVPDLGGPVMTAGGVAFISGTLDYYVRGYDVTTGEELWKARLPAGGQATPMTYEGEDGRQYILVAAGGHGSLGTKRGDSVIAYALPDGTDEAEAE</sequence>
<dbReference type="InterPro" id="IPR017511">
    <property type="entry name" value="PQQ_mDH"/>
</dbReference>
<organism evidence="7 8">
    <name type="scientific">Aurantimonas aggregata</name>
    <dbReference type="NCBI Taxonomy" id="2047720"/>
    <lineage>
        <taxon>Bacteria</taxon>
        <taxon>Pseudomonadati</taxon>
        <taxon>Pseudomonadota</taxon>
        <taxon>Alphaproteobacteria</taxon>
        <taxon>Hyphomicrobiales</taxon>
        <taxon>Aurantimonadaceae</taxon>
        <taxon>Aurantimonas</taxon>
    </lineage>
</organism>
<evidence type="ECO:0000259" key="6">
    <source>
        <dbReference type="Pfam" id="PF01011"/>
    </source>
</evidence>
<evidence type="ECO:0000313" key="8">
    <source>
        <dbReference type="Proteomes" id="UP000476332"/>
    </source>
</evidence>
<dbReference type="SMART" id="SM00564">
    <property type="entry name" value="PQQ"/>
    <property type="match status" value="5"/>
</dbReference>
<name>A0A6L9MHX7_9HYPH</name>
<evidence type="ECO:0000256" key="3">
    <source>
        <dbReference type="ARBA" id="ARBA00023002"/>
    </source>
</evidence>
<protein>
    <submittedName>
        <fullName evidence="7">PQQ-binding-like beta-propeller repeat protein</fullName>
    </submittedName>
</protein>
<dbReference type="PANTHER" id="PTHR32303:SF4">
    <property type="entry name" value="QUINOPROTEIN GLUCOSE DEHYDROGENASE"/>
    <property type="match status" value="1"/>
</dbReference>
<feature type="region of interest" description="Disordered" evidence="4">
    <location>
        <begin position="285"/>
        <end position="377"/>
    </location>
</feature>
<feature type="transmembrane region" description="Helical" evidence="5">
    <location>
        <begin position="128"/>
        <end position="152"/>
    </location>
</feature>
<dbReference type="Gene3D" id="2.140.10.10">
    <property type="entry name" value="Quinoprotein alcohol dehydrogenase-like superfamily"/>
    <property type="match status" value="2"/>
</dbReference>